<reference evidence="1" key="1">
    <citation type="journal article" date="2021" name="Proc. Natl. Acad. Sci. U.S.A.">
        <title>A Catalog of Tens of Thousands of Viruses from Human Metagenomes Reveals Hidden Associations with Chronic Diseases.</title>
        <authorList>
            <person name="Tisza M.J."/>
            <person name="Buck C.B."/>
        </authorList>
    </citation>
    <scope>NUCLEOTIDE SEQUENCE</scope>
    <source>
        <strain evidence="1">CtVzN31</strain>
    </source>
</reference>
<dbReference type="EMBL" id="BK015273">
    <property type="protein sequence ID" value="DAD99020.1"/>
    <property type="molecule type" value="Genomic_DNA"/>
</dbReference>
<evidence type="ECO:0000313" key="1">
    <source>
        <dbReference type="EMBL" id="DAD99020.1"/>
    </source>
</evidence>
<proteinExistence type="predicted"/>
<organism evidence="1">
    <name type="scientific">Siphoviridae sp. ctVzN31</name>
    <dbReference type="NCBI Taxonomy" id="2825534"/>
    <lineage>
        <taxon>Viruses</taxon>
        <taxon>Duplodnaviria</taxon>
        <taxon>Heunggongvirae</taxon>
        <taxon>Uroviricota</taxon>
        <taxon>Caudoviricetes</taxon>
    </lineage>
</organism>
<accession>A0A8S5NXC2</accession>
<protein>
    <submittedName>
        <fullName evidence="1">Minor structural protein</fullName>
    </submittedName>
</protein>
<sequence length="345" mass="36153">MADTTTFDFPVKNGRGITGVSKISTSGLVDTYRITYNDSTTSTFTITNGAKGDKGDNAYVWIRYASQKPTAASHNFGVLPDNWMGVYSGNSATAPTDWTQYQWFEIKGEKGEIGNPALLTSQSVTYQASTSGNVIPSGNWQGSIPTVAQGAYLWTRVTMTFNSGTPIYAYSVSRMGIDGTGAVSTVCGVAPNSSGNVNLSASDVGALAASGGEVNGDIVVNGTIEMRVHRITSLADPVSVDDAVHKDYVDSAIAGVKTVSVSATLTVAGWTGSAPYVQSVTITGLTDAKKAMAYPVYGSDTPANVALKEACGMVSFASRSDNILTFTCLEDKPTVDIPITVEVYV</sequence>
<name>A0A8S5NXC2_9CAUD</name>